<feature type="compositionally biased region" description="Acidic residues" evidence="1">
    <location>
        <begin position="782"/>
        <end position="794"/>
    </location>
</feature>
<feature type="region of interest" description="Disordered" evidence="1">
    <location>
        <begin position="649"/>
        <end position="810"/>
    </location>
</feature>
<name>A0ABQ9GXH2_9NEOP</name>
<protein>
    <submittedName>
        <fullName evidence="2">Uncharacterized protein</fullName>
    </submittedName>
</protein>
<reference evidence="2 3" key="1">
    <citation type="submission" date="2023-02" db="EMBL/GenBank/DDBJ databases">
        <title>LHISI_Scaffold_Assembly.</title>
        <authorList>
            <person name="Stuart O.P."/>
            <person name="Cleave R."/>
            <person name="Magrath M.J.L."/>
            <person name="Mikheyev A.S."/>
        </authorList>
    </citation>
    <scope>NUCLEOTIDE SEQUENCE [LARGE SCALE GENOMIC DNA]</scope>
    <source>
        <strain evidence="2">Daus_M_001</strain>
        <tissue evidence="2">Leg muscle</tissue>
    </source>
</reference>
<evidence type="ECO:0000313" key="2">
    <source>
        <dbReference type="EMBL" id="KAJ8876722.1"/>
    </source>
</evidence>
<accession>A0ABQ9GXH2</accession>
<sequence length="1146" mass="128119">MRVSSAGACEVVDSRVCCVCVRARGRERERENTSARKRTHLSPFLNVFRRLASFRNETSRHYEGWLELEEEEEGPRTEARRLRRARGRHVRDPAPTTRIRRTKGTPPTSRYSFAEKEDPARQRDVQGGGNGRAPSKPAVQRNRTGTIPTYENPMTRPGIEHRSPNAAGRIVDSQLSLLVVDFLPEPEIQVVKGNPLSDEVSLFSKEKKNSYVSALRGSFQDKKTVFNFWSSWVLRQRSRYLIKTGSVTGKAARKLIRTQLRYSSRIRRQTTAQSLDVGIRGVTEAGVLPFLQHVPGATLQDNARVQRQGLTSKADTASSLLHVVSRCHLLTDPPDFREKIRRLLVLRNTRAHVHFRCSTILTVTHSSLRVNLFAETLPIEYAWDMATRQLTPGSRCGKLEQPIRSRPRFPRASRAGKLSTRQYFVLAERADSDIFQKSAVTQVHKSSAEPRSARAGSKTFLYDAAFASPSRGYFVFYKRRAVAKHTVTLARAKTSHRPRRFSDLLTFSCAAHRAATALSAATSLLASHEGEPGSIPGRATPDLRMWESCQVMPLAGGFFSVSPAPSFRRCSVPTSITLIGSQDLAVKSRPNLFTQSNFSVGKEIIPRGCFDDIDVIRQEGIGTALFLFYLLTPHVEQVVGLTKEPEKLIEEPEKLIEEPEELTEEPEVPEDPEELTKEPEELTEEPEKLTEEPEELTEEPEVPEDPEELTKEPEELTEEPEVPEELTKEPEKLTEEPEELTEEPEVPDDPEELTKEPEELTEEPEVPEVPEDPEELTKEPEELTEEPELPEDPEELTKEPEELTEEPEELTEDTALFAQNKRGAVHHSPGLLDDSGGLEAGGVKRYLACAHADSLAGLSSLCTILVGGFSRGSPVCPVPSFRRHSIFTSITFIGSQDLFFTTIDLKAVHDQRNSGHQAKCLDNNSEMSVTFDLLATFAASDNRWSPSANGFARRGEGEKFAVLSRGEWTVAATAPGAVLRRRERSKAVGSKTLHGVCHLHRVWVFGGTVGYEERTMFLYALNTSTPLPRRRVRDRRGWLGGGAEKGALAPPLFSQQGVALVGLGRGELENTDVKQPLIRRRPAIHASPAKCRHLTRSDSFWGSGRIQTQARGTPNIYAKHTAISPRGVINYNDQQKYTWPLWGKGP</sequence>
<dbReference type="Proteomes" id="UP001159363">
    <property type="component" value="Chromosome 7"/>
</dbReference>
<feature type="compositionally biased region" description="Acidic residues" evidence="1">
    <location>
        <begin position="692"/>
        <end position="707"/>
    </location>
</feature>
<feature type="compositionally biased region" description="Basic and acidic residues" evidence="1">
    <location>
        <begin position="725"/>
        <end position="735"/>
    </location>
</feature>
<keyword evidence="3" id="KW-1185">Reference proteome</keyword>
<feature type="compositionally biased region" description="Acidic residues" evidence="1">
    <location>
        <begin position="736"/>
        <end position="751"/>
    </location>
</feature>
<dbReference type="EMBL" id="JARBHB010000008">
    <property type="protein sequence ID" value="KAJ8876722.1"/>
    <property type="molecule type" value="Genomic_DNA"/>
</dbReference>
<evidence type="ECO:0000313" key="3">
    <source>
        <dbReference type="Proteomes" id="UP001159363"/>
    </source>
</evidence>
<organism evidence="2 3">
    <name type="scientific">Dryococelus australis</name>
    <dbReference type="NCBI Taxonomy" id="614101"/>
    <lineage>
        <taxon>Eukaryota</taxon>
        <taxon>Metazoa</taxon>
        <taxon>Ecdysozoa</taxon>
        <taxon>Arthropoda</taxon>
        <taxon>Hexapoda</taxon>
        <taxon>Insecta</taxon>
        <taxon>Pterygota</taxon>
        <taxon>Neoptera</taxon>
        <taxon>Polyneoptera</taxon>
        <taxon>Phasmatodea</taxon>
        <taxon>Verophasmatodea</taxon>
        <taxon>Anareolatae</taxon>
        <taxon>Phasmatidae</taxon>
        <taxon>Eurycanthinae</taxon>
        <taxon>Dryococelus</taxon>
    </lineage>
</organism>
<proteinExistence type="predicted"/>
<feature type="region of interest" description="Disordered" evidence="1">
    <location>
        <begin position="69"/>
        <end position="164"/>
    </location>
</feature>
<evidence type="ECO:0000256" key="1">
    <source>
        <dbReference type="SAM" id="MobiDB-lite"/>
    </source>
</evidence>
<feature type="compositionally biased region" description="Acidic residues" evidence="1">
    <location>
        <begin position="658"/>
        <end position="673"/>
    </location>
</feature>
<feature type="compositionally biased region" description="Acidic residues" evidence="1">
    <location>
        <begin position="759"/>
        <end position="774"/>
    </location>
</feature>
<dbReference type="PANTHER" id="PTHR35378">
    <property type="entry name" value="UNNAMED PRODUCT"/>
    <property type="match status" value="1"/>
</dbReference>
<comment type="caution">
    <text evidence="2">The sequence shown here is derived from an EMBL/GenBank/DDBJ whole genome shotgun (WGS) entry which is preliminary data.</text>
</comment>
<dbReference type="PANTHER" id="PTHR35378:SF2">
    <property type="entry name" value="MUCIN-5AC-LIKE"/>
    <property type="match status" value="1"/>
</dbReference>
<feature type="compositionally biased region" description="Basic and acidic residues" evidence="1">
    <location>
        <begin position="674"/>
        <end position="691"/>
    </location>
</feature>
<gene>
    <name evidence="2" type="ORF">PR048_021169</name>
</gene>
<feature type="compositionally biased region" description="Acidic residues" evidence="1">
    <location>
        <begin position="715"/>
        <end position="724"/>
    </location>
</feature>
<feature type="compositionally biased region" description="Basic and acidic residues" evidence="1">
    <location>
        <begin position="113"/>
        <end position="124"/>
    </location>
</feature>